<gene>
    <name evidence="8" type="ORF">TARUN_8755</name>
</gene>
<dbReference type="InterPro" id="IPR036259">
    <property type="entry name" value="MFS_trans_sf"/>
</dbReference>
<feature type="transmembrane region" description="Helical" evidence="7">
    <location>
        <begin position="120"/>
        <end position="139"/>
    </location>
</feature>
<keyword evidence="5 7" id="KW-0472">Membrane</keyword>
<dbReference type="OrthoDB" id="2985014at2759"/>
<keyword evidence="2" id="KW-0813">Transport</keyword>
<evidence type="ECO:0000256" key="6">
    <source>
        <dbReference type="SAM" id="MobiDB-lite"/>
    </source>
</evidence>
<protein>
    <submittedName>
        <fullName evidence="8">Mfs general substrate transporter</fullName>
    </submittedName>
</protein>
<evidence type="ECO:0000313" key="9">
    <source>
        <dbReference type="Proteomes" id="UP000266272"/>
    </source>
</evidence>
<dbReference type="PANTHER" id="PTHR43791">
    <property type="entry name" value="PERMEASE-RELATED"/>
    <property type="match status" value="1"/>
</dbReference>
<feature type="transmembrane region" description="Helical" evidence="7">
    <location>
        <begin position="257"/>
        <end position="275"/>
    </location>
</feature>
<dbReference type="PANTHER" id="PTHR43791:SF46">
    <property type="entry name" value="MAJOR FACILITATOR SUPERFAMILY (MFS) PROFILE DOMAIN-CONTAINING PROTEIN-RELATED"/>
    <property type="match status" value="1"/>
</dbReference>
<dbReference type="Pfam" id="PF07690">
    <property type="entry name" value="MFS_1"/>
    <property type="match status" value="1"/>
</dbReference>
<dbReference type="GO" id="GO:0016020">
    <property type="term" value="C:membrane"/>
    <property type="evidence" value="ECO:0007669"/>
    <property type="project" value="UniProtKB-SubCell"/>
</dbReference>
<evidence type="ECO:0000256" key="5">
    <source>
        <dbReference type="ARBA" id="ARBA00023136"/>
    </source>
</evidence>
<name>A0A395NBK9_TRIAR</name>
<dbReference type="Proteomes" id="UP000266272">
    <property type="component" value="Unassembled WGS sequence"/>
</dbReference>
<feature type="transmembrane region" description="Helical" evidence="7">
    <location>
        <begin position="90"/>
        <end position="113"/>
    </location>
</feature>
<comment type="caution">
    <text evidence="8">The sequence shown here is derived from an EMBL/GenBank/DDBJ whole genome shotgun (WGS) entry which is preliminary data.</text>
</comment>
<keyword evidence="3 7" id="KW-0812">Transmembrane</keyword>
<evidence type="ECO:0000256" key="4">
    <source>
        <dbReference type="ARBA" id="ARBA00022989"/>
    </source>
</evidence>
<comment type="subcellular location">
    <subcellularLocation>
        <location evidence="1">Membrane</location>
        <topology evidence="1">Multi-pass membrane protein</topology>
    </subcellularLocation>
</comment>
<feature type="transmembrane region" description="Helical" evidence="7">
    <location>
        <begin position="281"/>
        <end position="304"/>
    </location>
</feature>
<evidence type="ECO:0000256" key="1">
    <source>
        <dbReference type="ARBA" id="ARBA00004141"/>
    </source>
</evidence>
<reference evidence="8 9" key="1">
    <citation type="journal article" date="2018" name="PLoS Pathog.">
        <title>Evolution of structural diversity of trichothecenes, a family of toxins produced by plant pathogenic and entomopathogenic fungi.</title>
        <authorList>
            <person name="Proctor R.H."/>
            <person name="McCormick S.P."/>
            <person name="Kim H.S."/>
            <person name="Cardoza R.E."/>
            <person name="Stanley A.M."/>
            <person name="Lindo L."/>
            <person name="Kelly A."/>
            <person name="Brown D.W."/>
            <person name="Lee T."/>
            <person name="Vaughan M.M."/>
            <person name="Alexander N.J."/>
            <person name="Busman M."/>
            <person name="Gutierrez S."/>
        </authorList>
    </citation>
    <scope>NUCLEOTIDE SEQUENCE [LARGE SCALE GENOMIC DNA]</scope>
    <source>
        <strain evidence="8 9">IBT 40837</strain>
    </source>
</reference>
<keyword evidence="4 7" id="KW-1133">Transmembrane helix</keyword>
<feature type="transmembrane region" description="Helical" evidence="7">
    <location>
        <begin position="348"/>
        <end position="367"/>
    </location>
</feature>
<proteinExistence type="predicted"/>
<feature type="transmembrane region" description="Helical" evidence="7">
    <location>
        <begin position="50"/>
        <end position="67"/>
    </location>
</feature>
<organism evidence="8 9">
    <name type="scientific">Trichoderma arundinaceum</name>
    <dbReference type="NCBI Taxonomy" id="490622"/>
    <lineage>
        <taxon>Eukaryota</taxon>
        <taxon>Fungi</taxon>
        <taxon>Dikarya</taxon>
        <taxon>Ascomycota</taxon>
        <taxon>Pezizomycotina</taxon>
        <taxon>Sordariomycetes</taxon>
        <taxon>Hypocreomycetidae</taxon>
        <taxon>Hypocreales</taxon>
        <taxon>Hypocreaceae</taxon>
        <taxon>Trichoderma</taxon>
    </lineage>
</organism>
<evidence type="ECO:0000256" key="7">
    <source>
        <dbReference type="SAM" id="Phobius"/>
    </source>
</evidence>
<dbReference type="AlphaFoldDB" id="A0A395NBK9"/>
<sequence>MDRHDRTSVSPEPGDEKMPKEVHLEEAASDIAVPHTGERSQAEKKLVRKTDFVVCMMFGLSYFFAYLDRGAIGNARIMGLQEDLGLSDDRFFNCLLIFFIGYAVFEGPTFYLIRVFHAPTVYAISAVVFGVSALLTAYAKTYAHLLVLRLFMGFGEATVQTGFVYVSLWYRREEMSVRASYLFAFTPIAGAISGLISYGVNRGLEGAGGHPQQVLGAEVQFWQIKTAIKDIKVWVMAFITATHATGLTGFSLVMRFIPMLIVTGVAIIGFIIILAQTSPAVGIFASSVVTAAVYPGVAIVSGWIPSSSAGYTKRAAATWITQIFCQAFSILASRIYNKPPRFFKGHGVLLGFLVLTFILLILIAYLMKRHNQKKDALAAEWDARGERNPDESKTLEELCDDHPSYRYLY</sequence>
<evidence type="ECO:0000256" key="2">
    <source>
        <dbReference type="ARBA" id="ARBA00022448"/>
    </source>
</evidence>
<dbReference type="SUPFAM" id="SSF103473">
    <property type="entry name" value="MFS general substrate transporter"/>
    <property type="match status" value="1"/>
</dbReference>
<feature type="transmembrane region" description="Helical" evidence="7">
    <location>
        <begin position="181"/>
        <end position="200"/>
    </location>
</feature>
<feature type="region of interest" description="Disordered" evidence="6">
    <location>
        <begin position="1"/>
        <end position="20"/>
    </location>
</feature>
<accession>A0A395NBK9</accession>
<dbReference type="EMBL" id="PXOA01000642">
    <property type="protein sequence ID" value="RFU73502.1"/>
    <property type="molecule type" value="Genomic_DNA"/>
</dbReference>
<dbReference type="InterPro" id="IPR011701">
    <property type="entry name" value="MFS"/>
</dbReference>
<dbReference type="Gene3D" id="1.20.1250.20">
    <property type="entry name" value="MFS general substrate transporter like domains"/>
    <property type="match status" value="1"/>
</dbReference>
<evidence type="ECO:0000313" key="8">
    <source>
        <dbReference type="EMBL" id="RFU73502.1"/>
    </source>
</evidence>
<keyword evidence="9" id="KW-1185">Reference proteome</keyword>
<feature type="transmembrane region" description="Helical" evidence="7">
    <location>
        <begin position="145"/>
        <end position="169"/>
    </location>
</feature>
<evidence type="ECO:0000256" key="3">
    <source>
        <dbReference type="ARBA" id="ARBA00022692"/>
    </source>
</evidence>
<dbReference type="GO" id="GO:0022857">
    <property type="term" value="F:transmembrane transporter activity"/>
    <property type="evidence" value="ECO:0007669"/>
    <property type="project" value="InterPro"/>
</dbReference>